<gene>
    <name evidence="2" type="ORF">BOTBODRAFT_337954</name>
</gene>
<dbReference type="AlphaFoldDB" id="A0A067MS05"/>
<evidence type="ECO:0000313" key="2">
    <source>
        <dbReference type="EMBL" id="KDQ14652.1"/>
    </source>
</evidence>
<organism evidence="2 3">
    <name type="scientific">Botryobasidium botryosum (strain FD-172 SS1)</name>
    <dbReference type="NCBI Taxonomy" id="930990"/>
    <lineage>
        <taxon>Eukaryota</taxon>
        <taxon>Fungi</taxon>
        <taxon>Dikarya</taxon>
        <taxon>Basidiomycota</taxon>
        <taxon>Agaricomycotina</taxon>
        <taxon>Agaricomycetes</taxon>
        <taxon>Cantharellales</taxon>
        <taxon>Botryobasidiaceae</taxon>
        <taxon>Botryobasidium</taxon>
    </lineage>
</organism>
<sequence length="136" mass="14081">MTSLVFLSLAALGASSFIAPGPLAFERGVGIPSTPIGSRGFTPVDHWRSIRQACSSPCFGGCCNSGGPCCPWMACCPVGYVCAPINGKNGCCPEGQNCTTIAPNACQQPGYVQCSGANLCCRKSKIPNRQNYLGPT</sequence>
<reference evidence="3" key="1">
    <citation type="journal article" date="2014" name="Proc. Natl. Acad. Sci. U.S.A.">
        <title>Extensive sampling of basidiomycete genomes demonstrates inadequacy of the white-rot/brown-rot paradigm for wood decay fungi.</title>
        <authorList>
            <person name="Riley R."/>
            <person name="Salamov A.A."/>
            <person name="Brown D.W."/>
            <person name="Nagy L.G."/>
            <person name="Floudas D."/>
            <person name="Held B.W."/>
            <person name="Levasseur A."/>
            <person name="Lombard V."/>
            <person name="Morin E."/>
            <person name="Otillar R."/>
            <person name="Lindquist E.A."/>
            <person name="Sun H."/>
            <person name="LaButti K.M."/>
            <person name="Schmutz J."/>
            <person name="Jabbour D."/>
            <person name="Luo H."/>
            <person name="Baker S.E."/>
            <person name="Pisabarro A.G."/>
            <person name="Walton J.D."/>
            <person name="Blanchette R.A."/>
            <person name="Henrissat B."/>
            <person name="Martin F."/>
            <person name="Cullen D."/>
            <person name="Hibbett D.S."/>
            <person name="Grigoriev I.V."/>
        </authorList>
    </citation>
    <scope>NUCLEOTIDE SEQUENCE [LARGE SCALE GENOMIC DNA]</scope>
    <source>
        <strain evidence="3">FD-172 SS1</strain>
    </source>
</reference>
<protein>
    <recommendedName>
        <fullName evidence="4">Granulins domain-containing protein</fullName>
    </recommendedName>
</protein>
<dbReference type="InParanoid" id="A0A067MS05"/>
<feature type="chain" id="PRO_5012181299" description="Granulins domain-containing protein" evidence="1">
    <location>
        <begin position="16"/>
        <end position="136"/>
    </location>
</feature>
<dbReference type="Proteomes" id="UP000027195">
    <property type="component" value="Unassembled WGS sequence"/>
</dbReference>
<proteinExistence type="predicted"/>
<evidence type="ECO:0000256" key="1">
    <source>
        <dbReference type="SAM" id="SignalP"/>
    </source>
</evidence>
<feature type="signal peptide" evidence="1">
    <location>
        <begin position="1"/>
        <end position="15"/>
    </location>
</feature>
<dbReference type="EMBL" id="KL198036">
    <property type="protein sequence ID" value="KDQ14652.1"/>
    <property type="molecule type" value="Genomic_DNA"/>
</dbReference>
<dbReference type="HOGENOM" id="CLU_1875098_0_0_1"/>
<accession>A0A067MS05</accession>
<name>A0A067MS05_BOTB1</name>
<evidence type="ECO:0008006" key="4">
    <source>
        <dbReference type="Google" id="ProtNLM"/>
    </source>
</evidence>
<keyword evidence="1" id="KW-0732">Signal</keyword>
<dbReference type="OrthoDB" id="5358959at2759"/>
<evidence type="ECO:0000313" key="3">
    <source>
        <dbReference type="Proteomes" id="UP000027195"/>
    </source>
</evidence>
<keyword evidence="3" id="KW-1185">Reference proteome</keyword>